<feature type="compositionally biased region" description="Low complexity" evidence="7">
    <location>
        <begin position="249"/>
        <end position="262"/>
    </location>
</feature>
<keyword evidence="10" id="KW-1185">Reference proteome</keyword>
<dbReference type="STRING" id="31234.E3NMX0"/>
<dbReference type="Gene3D" id="1.20.58.530">
    <property type="match status" value="1"/>
</dbReference>
<dbReference type="GO" id="GO:0007015">
    <property type="term" value="P:actin filament organization"/>
    <property type="evidence" value="ECO:0007669"/>
    <property type="project" value="TreeGrafter"/>
</dbReference>
<feature type="region of interest" description="Disordered" evidence="7">
    <location>
        <begin position="241"/>
        <end position="262"/>
    </location>
</feature>
<dbReference type="GO" id="GO:0030048">
    <property type="term" value="P:actin filament-based movement"/>
    <property type="evidence" value="ECO:0007669"/>
    <property type="project" value="TreeGrafter"/>
</dbReference>
<evidence type="ECO:0000313" key="10">
    <source>
        <dbReference type="Proteomes" id="UP000008281"/>
    </source>
</evidence>
<keyword evidence="4" id="KW-0505">Motor protein</keyword>
<dbReference type="Pfam" id="PF16521">
    <property type="entry name" value="Myosin-VI_CBD"/>
    <property type="match status" value="1"/>
</dbReference>
<feature type="region of interest" description="Actin-binding" evidence="6">
    <location>
        <begin position="36"/>
        <end position="58"/>
    </location>
</feature>
<dbReference type="PANTHER" id="PTHR13140">
    <property type="entry name" value="MYOSIN"/>
    <property type="match status" value="1"/>
</dbReference>
<keyword evidence="5 6" id="KW-0009">Actin-binding</keyword>
<feature type="region of interest" description="Disordered" evidence="7">
    <location>
        <begin position="159"/>
        <end position="197"/>
    </location>
</feature>
<keyword evidence="1" id="KW-0547">Nucleotide-binding</keyword>
<evidence type="ECO:0000256" key="6">
    <source>
        <dbReference type="PROSITE-ProRule" id="PRU00782"/>
    </source>
</evidence>
<comment type="caution">
    <text evidence="6">Lacks conserved residue(s) required for the propagation of feature annotation.</text>
</comment>
<dbReference type="AlphaFoldDB" id="E3NMX0"/>
<protein>
    <recommendedName>
        <fullName evidence="8">Myosin motor domain-containing protein</fullName>
    </recommendedName>
</protein>
<evidence type="ECO:0000256" key="2">
    <source>
        <dbReference type="ARBA" id="ARBA00022840"/>
    </source>
</evidence>
<evidence type="ECO:0000256" key="5">
    <source>
        <dbReference type="ARBA" id="ARBA00023203"/>
    </source>
</evidence>
<feature type="domain" description="Myosin motor" evidence="8">
    <location>
        <begin position="1"/>
        <end position="156"/>
    </location>
</feature>
<evidence type="ECO:0000256" key="1">
    <source>
        <dbReference type="ARBA" id="ARBA00022741"/>
    </source>
</evidence>
<feature type="compositionally biased region" description="Basic and acidic residues" evidence="7">
    <location>
        <begin position="181"/>
        <end position="197"/>
    </location>
</feature>
<keyword evidence="3 6" id="KW-0518">Myosin</keyword>
<dbReference type="GO" id="GO:0051015">
    <property type="term" value="F:actin filament binding"/>
    <property type="evidence" value="ECO:0007669"/>
    <property type="project" value="TreeGrafter"/>
</dbReference>
<feature type="compositionally biased region" description="Basic and acidic residues" evidence="7">
    <location>
        <begin position="160"/>
        <end position="174"/>
    </location>
</feature>
<feature type="non-terminal residue" evidence="9">
    <location>
        <position position="1"/>
    </location>
</feature>
<organism evidence="10">
    <name type="scientific">Caenorhabditis remanei</name>
    <name type="common">Caenorhabditis vulgaris</name>
    <dbReference type="NCBI Taxonomy" id="31234"/>
    <lineage>
        <taxon>Eukaryota</taxon>
        <taxon>Metazoa</taxon>
        <taxon>Ecdysozoa</taxon>
        <taxon>Nematoda</taxon>
        <taxon>Chromadorea</taxon>
        <taxon>Rhabditida</taxon>
        <taxon>Rhabditina</taxon>
        <taxon>Rhabditomorpha</taxon>
        <taxon>Rhabditoidea</taxon>
        <taxon>Rhabditidae</taxon>
        <taxon>Peloderinae</taxon>
        <taxon>Caenorhabditis</taxon>
    </lineage>
</organism>
<dbReference type="Gene3D" id="3.40.850.10">
    <property type="entry name" value="Kinesin motor domain"/>
    <property type="match status" value="1"/>
</dbReference>
<dbReference type="InterPro" id="IPR001609">
    <property type="entry name" value="Myosin_head_motor_dom-like"/>
</dbReference>
<dbReference type="Proteomes" id="UP000008281">
    <property type="component" value="Unassembled WGS sequence"/>
</dbReference>
<dbReference type="GO" id="GO:0016459">
    <property type="term" value="C:myosin complex"/>
    <property type="evidence" value="ECO:0007669"/>
    <property type="project" value="UniProtKB-KW"/>
</dbReference>
<keyword evidence="2" id="KW-0067">ATP-binding</keyword>
<gene>
    <name evidence="9" type="ORF">CRE_22195</name>
</gene>
<dbReference type="PROSITE" id="PS51456">
    <property type="entry name" value="MYOSIN_MOTOR"/>
    <property type="match status" value="1"/>
</dbReference>
<dbReference type="GO" id="GO:0030139">
    <property type="term" value="C:endocytic vesicle"/>
    <property type="evidence" value="ECO:0007669"/>
    <property type="project" value="TreeGrafter"/>
</dbReference>
<dbReference type="Gene3D" id="1.20.120.720">
    <property type="entry name" value="Myosin VI head, motor domain, U50 subdomain"/>
    <property type="match status" value="1"/>
</dbReference>
<dbReference type="InterPro" id="IPR027417">
    <property type="entry name" value="P-loop_NTPase"/>
</dbReference>
<dbReference type="CDD" id="cd21958">
    <property type="entry name" value="MyUb_Myo6"/>
    <property type="match status" value="1"/>
</dbReference>
<dbReference type="InParanoid" id="E3NMX0"/>
<evidence type="ECO:0000313" key="9">
    <source>
        <dbReference type="EMBL" id="EFP08987.1"/>
    </source>
</evidence>
<dbReference type="OrthoDB" id="6108017at2759"/>
<dbReference type="Pfam" id="PF00063">
    <property type="entry name" value="Myosin_head"/>
    <property type="match status" value="1"/>
</dbReference>
<comment type="similarity">
    <text evidence="6">Belongs to the TRAFAC class myosin-kinesin ATPase superfamily. Myosin family.</text>
</comment>
<dbReference type="PANTHER" id="PTHR13140:SF745">
    <property type="entry name" value="UNCONVENTIONAL MYOSIN-VI"/>
    <property type="match status" value="1"/>
</dbReference>
<dbReference type="GO" id="GO:0005524">
    <property type="term" value="F:ATP binding"/>
    <property type="evidence" value="ECO:0007669"/>
    <property type="project" value="UniProtKB-KW"/>
</dbReference>
<dbReference type="EMBL" id="DS269118">
    <property type="protein sequence ID" value="EFP08987.1"/>
    <property type="molecule type" value="Genomic_DNA"/>
</dbReference>
<dbReference type="Gene3D" id="3.30.70.1590">
    <property type="match status" value="1"/>
</dbReference>
<evidence type="ECO:0000256" key="3">
    <source>
        <dbReference type="ARBA" id="ARBA00023123"/>
    </source>
</evidence>
<sequence>SRSPLLVSLFPSATSSRPSGNKLKSQSVGSKFKSQLTILLEKLQSTGTHFVRCIKPNNQMDAWNFDGAAILSQLQCAGMTSVLKLMQDGFPSRTSFGDLYSSYQRKLPPKLARLDPRLFAKCLFRALGLDQHDFQFGLTKVFFRAGKFAEFDQIFPGFPEKFENPGKSSPRELHGAPGEQELQKQLDEKKALSQKQHEAELLQQIRKGAAENEENQKRSQQEALDSMVSARLRDSDGVALIVPTAPPESSGSSSGSSTMKSSRGGVYDLKNWKYAELRDAINNSMDINLLVACEEEFRRRLRIYNEWRSRNAAKRDDAPPVRAALTVFRDSSQKQRYFKYAFDVGSPLEKTGLWFAHFSGQHVQRQLTLRPSQRPQLMIAGRDDLQMCELTLSETGLEWKSGAEISEAEFESQWKQAGGD</sequence>
<dbReference type="GO" id="GO:0000146">
    <property type="term" value="F:microfilament motor activity"/>
    <property type="evidence" value="ECO:0007669"/>
    <property type="project" value="TreeGrafter"/>
</dbReference>
<dbReference type="eggNOG" id="KOG0163">
    <property type="taxonomic scope" value="Eukaryota"/>
</dbReference>
<reference evidence="9" key="1">
    <citation type="submission" date="2007-07" db="EMBL/GenBank/DDBJ databases">
        <title>PCAP assembly of the Caenorhabditis remanei genome.</title>
        <authorList>
            <consortium name="The Caenorhabditis remanei Sequencing Consortium"/>
            <person name="Wilson R.K."/>
        </authorList>
    </citation>
    <scope>NUCLEOTIDE SEQUENCE [LARGE SCALE GENOMIC DNA]</scope>
    <source>
        <strain evidence="9">PB4641</strain>
    </source>
</reference>
<dbReference type="SUPFAM" id="SSF52540">
    <property type="entry name" value="P-loop containing nucleoside triphosphate hydrolases"/>
    <property type="match status" value="1"/>
</dbReference>
<evidence type="ECO:0000259" key="8">
    <source>
        <dbReference type="PROSITE" id="PS51456"/>
    </source>
</evidence>
<proteinExistence type="inferred from homology"/>
<evidence type="ECO:0000256" key="4">
    <source>
        <dbReference type="ARBA" id="ARBA00023175"/>
    </source>
</evidence>
<dbReference type="HOGENOM" id="CLU_654838_0_0_1"/>
<dbReference type="InterPro" id="IPR032412">
    <property type="entry name" value="Myosin-VI_CBD"/>
</dbReference>
<dbReference type="GO" id="GO:0005886">
    <property type="term" value="C:plasma membrane"/>
    <property type="evidence" value="ECO:0007669"/>
    <property type="project" value="TreeGrafter"/>
</dbReference>
<evidence type="ECO:0000256" key="7">
    <source>
        <dbReference type="SAM" id="MobiDB-lite"/>
    </source>
</evidence>
<dbReference type="InterPro" id="IPR036961">
    <property type="entry name" value="Kinesin_motor_dom_sf"/>
</dbReference>
<name>E3NMX0_CAERE</name>
<accession>E3NMX0</accession>